<evidence type="ECO:0000256" key="1">
    <source>
        <dbReference type="SAM" id="MobiDB-lite"/>
    </source>
</evidence>
<evidence type="ECO:0000256" key="2">
    <source>
        <dbReference type="SAM" id="Phobius"/>
    </source>
</evidence>
<feature type="region of interest" description="Disordered" evidence="1">
    <location>
        <begin position="1"/>
        <end position="102"/>
    </location>
</feature>
<evidence type="ECO:0000259" key="3">
    <source>
        <dbReference type="Pfam" id="PF26527"/>
    </source>
</evidence>
<reference evidence="5" key="1">
    <citation type="journal article" date="2019" name="Int. J. Syst. Evol. Microbiol.">
        <title>The Global Catalogue of Microorganisms (GCM) 10K type strain sequencing project: providing services to taxonomists for standard genome sequencing and annotation.</title>
        <authorList>
            <consortium name="The Broad Institute Genomics Platform"/>
            <consortium name="The Broad Institute Genome Sequencing Center for Infectious Disease"/>
            <person name="Wu L."/>
            <person name="Ma J."/>
        </authorList>
    </citation>
    <scope>NUCLEOTIDE SEQUENCE [LARGE SCALE GENOMIC DNA]</scope>
    <source>
        <strain evidence="5">IBRC-M 10490</strain>
    </source>
</reference>
<keyword evidence="2" id="KW-0812">Transmembrane</keyword>
<feature type="compositionally biased region" description="Basic and acidic residues" evidence="1">
    <location>
        <begin position="38"/>
        <end position="54"/>
    </location>
</feature>
<proteinExistence type="predicted"/>
<gene>
    <name evidence="4" type="ORF">ACFO5K_26165</name>
</gene>
<feature type="transmembrane region" description="Helical" evidence="2">
    <location>
        <begin position="136"/>
        <end position="158"/>
    </location>
</feature>
<dbReference type="EMBL" id="JBHSDL010000038">
    <property type="protein sequence ID" value="MFC4377570.1"/>
    <property type="molecule type" value="Genomic_DNA"/>
</dbReference>
<dbReference type="RefSeq" id="WP_378568386.1">
    <property type="nucleotide sequence ID" value="NZ_JBHSDL010000038.1"/>
</dbReference>
<evidence type="ECO:0000313" key="5">
    <source>
        <dbReference type="Proteomes" id="UP001595844"/>
    </source>
</evidence>
<organism evidence="4 5">
    <name type="scientific">Nocardia halotolerans</name>
    <dbReference type="NCBI Taxonomy" id="1755878"/>
    <lineage>
        <taxon>Bacteria</taxon>
        <taxon>Bacillati</taxon>
        <taxon>Actinomycetota</taxon>
        <taxon>Actinomycetes</taxon>
        <taxon>Mycobacteriales</taxon>
        <taxon>Nocardiaceae</taxon>
        <taxon>Nocardia</taxon>
    </lineage>
</organism>
<protein>
    <recommendedName>
        <fullName evidence="3">DUF8176 domain-containing protein</fullName>
    </recommendedName>
</protein>
<keyword evidence="5" id="KW-1185">Reference proteome</keyword>
<feature type="domain" description="DUF8176" evidence="3">
    <location>
        <begin position="179"/>
        <end position="298"/>
    </location>
</feature>
<keyword evidence="2" id="KW-0472">Membrane</keyword>
<evidence type="ECO:0000313" key="4">
    <source>
        <dbReference type="EMBL" id="MFC4377570.1"/>
    </source>
</evidence>
<dbReference type="InterPro" id="IPR058489">
    <property type="entry name" value="DUF8176"/>
</dbReference>
<dbReference type="Proteomes" id="UP001595844">
    <property type="component" value="Unassembled WGS sequence"/>
</dbReference>
<sequence>MRFGAEQPTRSPEKPRGSGSVFGDAVFGDAVPVTSGSERTEVIRRGSEPERASRDAQSPEIAAPETVRVPERVPPADDDADDRAWWNSPDDDGGVPKPPGEAGLSWADDPIARRLAPKTPVAPVSEKKQPDPRMRWIIGGVAAAVLLVVALVLTIGLVKRGGDDPGVTAAPVPSSAVAGKCQPVAEQAVTVGAGPGDTTSGAKAILGLQYAFYVERSGAQVRQYVAPDAENISSAETIQAAIDNDIPVGTQHCVKMRETSVGHFDVELREWHPDGTEMVYKQEIVTTNTDGKWQVKSVIAIPK</sequence>
<name>A0ABV8VT38_9NOCA</name>
<dbReference type="Pfam" id="PF26527">
    <property type="entry name" value="DUF8176"/>
    <property type="match status" value="1"/>
</dbReference>
<keyword evidence="2" id="KW-1133">Transmembrane helix</keyword>
<comment type="caution">
    <text evidence="4">The sequence shown here is derived from an EMBL/GenBank/DDBJ whole genome shotgun (WGS) entry which is preliminary data.</text>
</comment>
<accession>A0ABV8VT38</accession>